<dbReference type="Gene3D" id="2.30.29.30">
    <property type="entry name" value="Pleckstrin-homology domain (PH domain)/Phosphotyrosine-binding domain (PTB)"/>
    <property type="match status" value="1"/>
</dbReference>
<name>A0A8X6WMG9_9ARAC</name>
<dbReference type="SUPFAM" id="SSF50729">
    <property type="entry name" value="PH domain-like"/>
    <property type="match status" value="1"/>
</dbReference>
<dbReference type="AlphaFoldDB" id="A0A8X6WMG9"/>
<dbReference type="InterPro" id="IPR042987">
    <property type="entry name" value="ARHGEF39"/>
</dbReference>
<proteinExistence type="predicted"/>
<evidence type="ECO:0000313" key="2">
    <source>
        <dbReference type="EMBL" id="GFY37685.1"/>
    </source>
</evidence>
<comment type="caution">
    <text evidence="2">The sequence shown here is derived from an EMBL/GenBank/DDBJ whole genome shotgun (WGS) entry which is preliminary data.</text>
</comment>
<dbReference type="OrthoDB" id="245697at2759"/>
<dbReference type="SMART" id="SM00233">
    <property type="entry name" value="PH"/>
    <property type="match status" value="1"/>
</dbReference>
<dbReference type="InterPro" id="IPR001849">
    <property type="entry name" value="PH_domain"/>
</dbReference>
<dbReference type="GO" id="GO:0005886">
    <property type="term" value="C:plasma membrane"/>
    <property type="evidence" value="ECO:0007669"/>
    <property type="project" value="TreeGrafter"/>
</dbReference>
<evidence type="ECO:0000313" key="3">
    <source>
        <dbReference type="Proteomes" id="UP000886998"/>
    </source>
</evidence>
<dbReference type="EMBL" id="BMAV01000420">
    <property type="protein sequence ID" value="GFY37685.1"/>
    <property type="molecule type" value="Genomic_DNA"/>
</dbReference>
<dbReference type="PANTHER" id="PTHR47056:SF1">
    <property type="entry name" value="RHO GUANINE NUCLEOTIDE EXCHANGE FACTOR 39"/>
    <property type="match status" value="1"/>
</dbReference>
<dbReference type="InterPro" id="IPR011993">
    <property type="entry name" value="PH-like_dom_sf"/>
</dbReference>
<organism evidence="2 3">
    <name type="scientific">Trichonephila inaurata madagascariensis</name>
    <dbReference type="NCBI Taxonomy" id="2747483"/>
    <lineage>
        <taxon>Eukaryota</taxon>
        <taxon>Metazoa</taxon>
        <taxon>Ecdysozoa</taxon>
        <taxon>Arthropoda</taxon>
        <taxon>Chelicerata</taxon>
        <taxon>Arachnida</taxon>
        <taxon>Araneae</taxon>
        <taxon>Araneomorphae</taxon>
        <taxon>Entelegynae</taxon>
        <taxon>Araneoidea</taxon>
        <taxon>Nephilidae</taxon>
        <taxon>Trichonephila</taxon>
        <taxon>Trichonephila inaurata</taxon>
    </lineage>
</organism>
<dbReference type="PANTHER" id="PTHR47056">
    <property type="entry name" value="RHO GUANINE NUCLEOTIDE EXCHANGE FACTOR 39"/>
    <property type="match status" value="1"/>
</dbReference>
<dbReference type="Proteomes" id="UP000886998">
    <property type="component" value="Unassembled WGS sequence"/>
</dbReference>
<feature type="domain" description="PH" evidence="1">
    <location>
        <begin position="206"/>
        <end position="311"/>
    </location>
</feature>
<dbReference type="GO" id="GO:0030335">
    <property type="term" value="P:positive regulation of cell migration"/>
    <property type="evidence" value="ECO:0007669"/>
    <property type="project" value="TreeGrafter"/>
</dbReference>
<accession>A0A8X6WMG9</accession>
<evidence type="ECO:0000259" key="1">
    <source>
        <dbReference type="PROSITE" id="PS50003"/>
    </source>
</evidence>
<dbReference type="PROSITE" id="PS50003">
    <property type="entry name" value="PH_DOMAIN"/>
    <property type="match status" value="1"/>
</dbReference>
<protein>
    <submittedName>
        <fullName evidence="2">PH domain-containing protein</fullName>
    </submittedName>
</protein>
<sequence length="346" mass="39787">MTFFSVDTCGPDKVDKSCAAVRGMESISFLQNEQIFVAQLIEMQKLFSLPIMRRKVSNSEALIQDLNETISYHQNVYEGLISGKRNVISVGKDLPSCMQKWASYYSMIQVALNELQKNGEMHEESECIFSYLYEPASLFSKFENNFLNLCDTVPGNTEYRDILESIQSTFDDIVYKSSFPKNAMRILQLQRLLIDRQPKILSASRILLKEGCLYKVNYRTKKMKKMALMLFDDFLLICKIQKKPFEWCVTDSLKCYALLPLQSCSVNFASRCSSVKGSLFKVKCWNVSYLLMSKVPCDVQSWIQVLQSAIRRQKGFFKDPRPCIDVNKNKARGSNHILSSCFCTSR</sequence>
<keyword evidence="3" id="KW-1185">Reference proteome</keyword>
<reference evidence="2" key="1">
    <citation type="submission" date="2020-08" db="EMBL/GenBank/DDBJ databases">
        <title>Multicomponent nature underlies the extraordinary mechanical properties of spider dragline silk.</title>
        <authorList>
            <person name="Kono N."/>
            <person name="Nakamura H."/>
            <person name="Mori M."/>
            <person name="Yoshida Y."/>
            <person name="Ohtoshi R."/>
            <person name="Malay A.D."/>
            <person name="Moran D.A.P."/>
            <person name="Tomita M."/>
            <person name="Numata K."/>
            <person name="Arakawa K."/>
        </authorList>
    </citation>
    <scope>NUCLEOTIDE SEQUENCE</scope>
</reference>
<gene>
    <name evidence="2" type="primary">AVEN_32163_1</name>
    <name evidence="2" type="ORF">TNIN_72031</name>
</gene>